<accession>A0AAJ1V3I5</accession>
<reference evidence="4" key="1">
    <citation type="submission" date="2023-05" db="EMBL/GenBank/DDBJ databases">
        <title>Cataloging the Phylogenetic Diversity of Human Bladder Bacteria.</title>
        <authorList>
            <person name="Du J."/>
        </authorList>
    </citation>
    <scope>NUCLEOTIDE SEQUENCE</scope>
    <source>
        <strain evidence="4">UMB1231</strain>
    </source>
</reference>
<name>A0AAJ1V3I5_9LACT</name>
<proteinExistence type="predicted"/>
<feature type="domain" description="YhaN AAA" evidence="3">
    <location>
        <begin position="1"/>
        <end position="199"/>
    </location>
</feature>
<protein>
    <submittedName>
        <fullName evidence="4">AAA family ATPase</fullName>
    </submittedName>
</protein>
<dbReference type="SUPFAM" id="SSF52540">
    <property type="entry name" value="P-loop containing nucleoside triphosphate hydrolases"/>
    <property type="match status" value="1"/>
</dbReference>
<dbReference type="Gene3D" id="3.40.50.300">
    <property type="entry name" value="P-loop containing nucleotide triphosphate hydrolases"/>
    <property type="match status" value="2"/>
</dbReference>
<dbReference type="InterPro" id="IPR027417">
    <property type="entry name" value="P-loop_NTPase"/>
</dbReference>
<evidence type="ECO:0000256" key="2">
    <source>
        <dbReference type="SAM" id="Phobius"/>
    </source>
</evidence>
<dbReference type="Pfam" id="PF13514">
    <property type="entry name" value="AAA_27"/>
    <property type="match status" value="1"/>
</dbReference>
<keyword evidence="2" id="KW-0472">Membrane</keyword>
<evidence type="ECO:0000313" key="5">
    <source>
        <dbReference type="Proteomes" id="UP001229251"/>
    </source>
</evidence>
<dbReference type="EMBL" id="JASOOE010000009">
    <property type="protein sequence ID" value="MDK7187476.1"/>
    <property type="molecule type" value="Genomic_DNA"/>
</dbReference>
<evidence type="ECO:0000259" key="3">
    <source>
        <dbReference type="Pfam" id="PF13514"/>
    </source>
</evidence>
<evidence type="ECO:0000256" key="1">
    <source>
        <dbReference type="SAM" id="Coils"/>
    </source>
</evidence>
<organism evidence="4 5">
    <name type="scientific">Facklamia hominis</name>
    <dbReference type="NCBI Taxonomy" id="178214"/>
    <lineage>
        <taxon>Bacteria</taxon>
        <taxon>Bacillati</taxon>
        <taxon>Bacillota</taxon>
        <taxon>Bacilli</taxon>
        <taxon>Lactobacillales</taxon>
        <taxon>Aerococcaceae</taxon>
        <taxon>Facklamia</taxon>
    </lineage>
</organism>
<dbReference type="RefSeq" id="WP_070609985.1">
    <property type="nucleotide sequence ID" value="NZ_CP138857.1"/>
</dbReference>
<dbReference type="AlphaFoldDB" id="A0AAJ1V3I5"/>
<dbReference type="PANTHER" id="PTHR41259">
    <property type="entry name" value="DOUBLE-STRAND BREAK REPAIR RAD50 ATPASE, PUTATIVE-RELATED"/>
    <property type="match status" value="1"/>
</dbReference>
<keyword evidence="2" id="KW-0812">Transmembrane</keyword>
<keyword evidence="1" id="KW-0175">Coiled coil</keyword>
<comment type="caution">
    <text evidence="4">The sequence shown here is derived from an EMBL/GenBank/DDBJ whole genome shotgun (WGS) entry which is preliminary data.</text>
</comment>
<feature type="coiled-coil region" evidence="1">
    <location>
        <begin position="525"/>
        <end position="736"/>
    </location>
</feature>
<keyword evidence="2" id="KW-1133">Transmembrane helix</keyword>
<gene>
    <name evidence="4" type="ORF">QP433_05735</name>
</gene>
<evidence type="ECO:0000313" key="4">
    <source>
        <dbReference type="EMBL" id="MDK7187476.1"/>
    </source>
</evidence>
<feature type="transmembrane region" description="Helical" evidence="2">
    <location>
        <begin position="468"/>
        <end position="486"/>
    </location>
</feature>
<dbReference type="InterPro" id="IPR038734">
    <property type="entry name" value="YhaN_AAA"/>
</dbReference>
<feature type="coiled-coil region" evidence="1">
    <location>
        <begin position="182"/>
        <end position="226"/>
    </location>
</feature>
<dbReference type="PANTHER" id="PTHR41259:SF1">
    <property type="entry name" value="DOUBLE-STRAND BREAK REPAIR RAD50 ATPASE, PUTATIVE-RELATED"/>
    <property type="match status" value="1"/>
</dbReference>
<feature type="transmembrane region" description="Helical" evidence="2">
    <location>
        <begin position="437"/>
        <end position="456"/>
    </location>
</feature>
<dbReference type="Proteomes" id="UP001229251">
    <property type="component" value="Unassembled WGS sequence"/>
</dbReference>
<feature type="coiled-coil region" evidence="1">
    <location>
        <begin position="287"/>
        <end position="354"/>
    </location>
</feature>
<sequence length="941" mass="110095">MKIKKLDIYGYGKWVDQHFELEDQLQLFYGQNEAGKSTLQSFIRSILFGFPDKRYRVNQINRYEPKMADVYGGRILLTETKLGTVWVERTLDGLKVTDQEGTDLAEDSLDIVLGGLDENLFDAFYAFSLQNLQELANVDSDKLSDYFLSIGTLGSDKFLSVAKEFEKESDALFKPKGQKPALNQALKDYESLAKALDTLKGKMDQYDQLVQQSKECQLKIDETNEAITQVEQSLSQIDKLMGRYDIYVKDQQAANRLDQLVYTEMDPQLPEQLAHSLKIQSEGQALITQMEERIRNINHEMTALTRLNWAKNHQEERRQWARETAHIKEVQGRLEHVQERIQEQTNQLARLAQEGQFYPEKLLQVQNYSAEIENGIELKAQLDQARGQQETLQAQRKVFIDQRRELQTYSGTVRHQYAQLENQRLNEKAQLSETTSWKHYGLSMTLFVFAAILFVFNRFRFDSQVVKWPAIVLMGLAVASGIYIFIRHQQAKNHYQNSPIIEKMQELKQKDQQYQERSNALGGDINDREAALREGQTQIQALESRLQNWLVQLGFYPTAEVDLVLKSNPAKEYRQVLMMRDQYEQELSDLQVEILDWRHHIQELLQRFPFEEQPTRPLIQHVEEVEASLARQMERGKAMEERRQNAEEVIELQSKKIKEEQQQIEAIYQATNAFDEVDFQQKLRVNQEVDQLKAKRQLYADQMVGYEEELEAITSKQRLIESYNQEQNQLNQLKAQLQPYLYQRADLAVSMNQLEQDGSYQTLIQELADKKSEIIQLYQQWAKKRIAMDLIYRTLRQGFDNPLPEMNQLANEIFSLLTYNRYTQINLNKKGIKVRQFSDILFEPHELSQGTLEQLYVALRLAFIATASRMVKMPIMIDDAFVNFDEVRKTSMYKVLQKVSQNHQVLFFTFDQQAQEMLANDHQIDLNQYVETVEASKSKKE</sequence>